<evidence type="ECO:0000256" key="1">
    <source>
        <dbReference type="SAM" id="MobiDB-lite"/>
    </source>
</evidence>
<evidence type="ECO:0000313" key="3">
    <source>
        <dbReference type="EMBL" id="PSS29890.1"/>
    </source>
</evidence>
<reference evidence="3 4" key="1">
    <citation type="submission" date="2018-02" db="EMBL/GenBank/DDBJ databases">
        <title>Genome sequence of the basidiomycete white-rot fungus Phlebia centrifuga.</title>
        <authorList>
            <person name="Granchi Z."/>
            <person name="Peng M."/>
            <person name="de Vries R.P."/>
            <person name="Hilden K."/>
            <person name="Makela M.R."/>
            <person name="Grigoriev I."/>
            <person name="Riley R."/>
        </authorList>
    </citation>
    <scope>NUCLEOTIDE SEQUENCE [LARGE SCALE GENOMIC DNA]</scope>
    <source>
        <strain evidence="3 4">FBCC195</strain>
    </source>
</reference>
<gene>
    <name evidence="3" type="ORF">PHLCEN_2v2621</name>
</gene>
<keyword evidence="2" id="KW-1133">Transmembrane helix</keyword>
<feature type="transmembrane region" description="Helical" evidence="2">
    <location>
        <begin position="6"/>
        <end position="34"/>
    </location>
</feature>
<protein>
    <submittedName>
        <fullName evidence="3">Uncharacterized protein</fullName>
    </submittedName>
</protein>
<sequence length="345" mass="38088">MSDAAFPITVAQIVALFMESIFYGIYLVTLGHCLKALLCKKDKFIFKSRRDIKWIMVIVAFLMATFATLDVAFGLRHNLDAFIYYTGPGGATAEFGNITYWVNVMKTVDYIAQTAIGDGMLIYRLYIIYNKSWKMVVLPLMLWVTTTVCGSGIAWVEVTTKHSALLNESSITPWIDSFLSFTLVVNLFVTSLIIGKLWRVRERIVGSSSNPDKWIRVMRIILDSGLMYTLSVVIFFATSIAGNNAQYGVSDVVVQIIGITFNLIIIRVNSASIMSSGIQYPSTVIVPNSGGGIPLRNVNKGHVTTSTFAISTEVGVDVEVVRSTDGDSESKDNGSWKRDYGTDAV</sequence>
<proteinExistence type="predicted"/>
<feature type="transmembrane region" description="Helical" evidence="2">
    <location>
        <begin position="220"/>
        <end position="241"/>
    </location>
</feature>
<dbReference type="EMBL" id="MLYV02000245">
    <property type="protein sequence ID" value="PSS29890.1"/>
    <property type="molecule type" value="Genomic_DNA"/>
</dbReference>
<evidence type="ECO:0000313" key="4">
    <source>
        <dbReference type="Proteomes" id="UP000186601"/>
    </source>
</evidence>
<name>A0A2R6RIP7_9APHY</name>
<feature type="transmembrane region" description="Helical" evidence="2">
    <location>
        <begin position="54"/>
        <end position="75"/>
    </location>
</feature>
<dbReference type="OrthoDB" id="3269446at2759"/>
<keyword evidence="2" id="KW-0472">Membrane</keyword>
<feature type="transmembrane region" description="Helical" evidence="2">
    <location>
        <begin position="136"/>
        <end position="158"/>
    </location>
</feature>
<organism evidence="3 4">
    <name type="scientific">Hermanssonia centrifuga</name>
    <dbReference type="NCBI Taxonomy" id="98765"/>
    <lineage>
        <taxon>Eukaryota</taxon>
        <taxon>Fungi</taxon>
        <taxon>Dikarya</taxon>
        <taxon>Basidiomycota</taxon>
        <taxon>Agaricomycotina</taxon>
        <taxon>Agaricomycetes</taxon>
        <taxon>Polyporales</taxon>
        <taxon>Meruliaceae</taxon>
        <taxon>Hermanssonia</taxon>
    </lineage>
</organism>
<feature type="transmembrane region" description="Helical" evidence="2">
    <location>
        <begin position="178"/>
        <end position="199"/>
    </location>
</feature>
<feature type="transmembrane region" description="Helical" evidence="2">
    <location>
        <begin position="247"/>
        <end position="266"/>
    </location>
</feature>
<accession>A0A2R6RIP7</accession>
<feature type="transmembrane region" description="Helical" evidence="2">
    <location>
        <begin position="110"/>
        <end position="129"/>
    </location>
</feature>
<dbReference type="AlphaFoldDB" id="A0A2R6RIP7"/>
<keyword evidence="4" id="KW-1185">Reference proteome</keyword>
<evidence type="ECO:0000256" key="2">
    <source>
        <dbReference type="SAM" id="Phobius"/>
    </source>
</evidence>
<keyword evidence="2" id="KW-0812">Transmembrane</keyword>
<feature type="region of interest" description="Disordered" evidence="1">
    <location>
        <begin position="323"/>
        <end position="345"/>
    </location>
</feature>
<dbReference type="Proteomes" id="UP000186601">
    <property type="component" value="Unassembled WGS sequence"/>
</dbReference>
<comment type="caution">
    <text evidence="3">The sequence shown here is derived from an EMBL/GenBank/DDBJ whole genome shotgun (WGS) entry which is preliminary data.</text>
</comment>